<name>A0A7S4QHZ8_9DINO</name>
<organism evidence="2">
    <name type="scientific">Alexandrium monilatum</name>
    <dbReference type="NCBI Taxonomy" id="311494"/>
    <lineage>
        <taxon>Eukaryota</taxon>
        <taxon>Sar</taxon>
        <taxon>Alveolata</taxon>
        <taxon>Dinophyceae</taxon>
        <taxon>Gonyaulacales</taxon>
        <taxon>Pyrocystaceae</taxon>
        <taxon>Alexandrium</taxon>
    </lineage>
</organism>
<proteinExistence type="predicted"/>
<dbReference type="EMBL" id="HBNR01030446">
    <property type="protein sequence ID" value="CAE4584269.1"/>
    <property type="molecule type" value="Transcribed_RNA"/>
</dbReference>
<evidence type="ECO:0000256" key="1">
    <source>
        <dbReference type="SAM" id="MobiDB-lite"/>
    </source>
</evidence>
<sequence>MLPLAVLPRHLPVGGQPCHSGTRGGVASQSVRHASFDETSLRYLSEEGTLVRIRKMKHLVQALLRWRSQRVAWRATASPKQTALDQAVRPSLELLASKRHNDLVLRLTHAAERPPAEESSSSVSSVLGQANRALWLSQAPGAPLTDPEQGAASLHYEGAKLGPWKAPWEQRLAPAPLEAVFDDPFEPPPELRTQGPHWMPATPTLCSTSVPSELGLPSGSVTPVSLAQMASGPATPGPAPPAPASNGHLAAAAAAAAAGSGAGSPAAALPRCALLPVWFPGDFALVQSCLLGDRGVIPSGIVQQARARFEPELAGGPPVCSKPRWPCTPACSQYPCAEGHALCIPPPPQTPTARHCAMTGG</sequence>
<feature type="region of interest" description="Disordered" evidence="1">
    <location>
        <begin position="227"/>
        <end position="246"/>
    </location>
</feature>
<reference evidence="2" key="1">
    <citation type="submission" date="2021-01" db="EMBL/GenBank/DDBJ databases">
        <authorList>
            <person name="Corre E."/>
            <person name="Pelletier E."/>
            <person name="Niang G."/>
            <person name="Scheremetjew M."/>
            <person name="Finn R."/>
            <person name="Kale V."/>
            <person name="Holt S."/>
            <person name="Cochrane G."/>
            <person name="Meng A."/>
            <person name="Brown T."/>
            <person name="Cohen L."/>
        </authorList>
    </citation>
    <scope>NUCLEOTIDE SEQUENCE</scope>
    <source>
        <strain evidence="2">CCMP3105</strain>
    </source>
</reference>
<accession>A0A7S4QHZ8</accession>
<dbReference type="AlphaFoldDB" id="A0A7S4QHZ8"/>
<gene>
    <name evidence="2" type="ORF">AMON00008_LOCUS20776</name>
</gene>
<evidence type="ECO:0000313" key="2">
    <source>
        <dbReference type="EMBL" id="CAE4584269.1"/>
    </source>
</evidence>
<protein>
    <submittedName>
        <fullName evidence="2">Uncharacterized protein</fullName>
    </submittedName>
</protein>